<dbReference type="GO" id="GO:0007214">
    <property type="term" value="P:gamma-aminobutyric acid signaling pathway"/>
    <property type="evidence" value="ECO:0007669"/>
    <property type="project" value="TreeGrafter"/>
</dbReference>
<dbReference type="Gene3D" id="3.40.50.2300">
    <property type="match status" value="2"/>
</dbReference>
<dbReference type="AlphaFoldDB" id="A0A9D4JDY7"/>
<evidence type="ECO:0000259" key="10">
    <source>
        <dbReference type="PROSITE" id="PS50259"/>
    </source>
</evidence>
<comment type="caution">
    <text evidence="11">The sequence shown here is derived from an EMBL/GenBank/DDBJ whole genome shotgun (WGS) entry which is preliminary data.</text>
</comment>
<keyword evidence="6" id="KW-0675">Receptor</keyword>
<dbReference type="GO" id="GO:0038039">
    <property type="term" value="C:G protein-coupled receptor heterodimeric complex"/>
    <property type="evidence" value="ECO:0007669"/>
    <property type="project" value="TreeGrafter"/>
</dbReference>
<accession>A0A9D4JDY7</accession>
<keyword evidence="2 9" id="KW-0812">Transmembrane</keyword>
<organism evidence="11 12">
    <name type="scientific">Dreissena polymorpha</name>
    <name type="common">Zebra mussel</name>
    <name type="synonym">Mytilus polymorpha</name>
    <dbReference type="NCBI Taxonomy" id="45954"/>
    <lineage>
        <taxon>Eukaryota</taxon>
        <taxon>Metazoa</taxon>
        <taxon>Spiralia</taxon>
        <taxon>Lophotrochozoa</taxon>
        <taxon>Mollusca</taxon>
        <taxon>Bivalvia</taxon>
        <taxon>Autobranchia</taxon>
        <taxon>Heteroconchia</taxon>
        <taxon>Euheterodonta</taxon>
        <taxon>Imparidentia</taxon>
        <taxon>Neoheterodontei</taxon>
        <taxon>Myida</taxon>
        <taxon>Dreissenoidea</taxon>
        <taxon>Dreissenidae</taxon>
        <taxon>Dreissena</taxon>
    </lineage>
</organism>
<dbReference type="InterPro" id="IPR002455">
    <property type="entry name" value="GPCR3_GABA-B"/>
</dbReference>
<dbReference type="Pfam" id="PF01094">
    <property type="entry name" value="ANF_receptor"/>
    <property type="match status" value="1"/>
</dbReference>
<keyword evidence="5 9" id="KW-0472">Membrane</keyword>
<evidence type="ECO:0000313" key="12">
    <source>
        <dbReference type="Proteomes" id="UP000828390"/>
    </source>
</evidence>
<evidence type="ECO:0000256" key="7">
    <source>
        <dbReference type="ARBA" id="ARBA00023180"/>
    </source>
</evidence>
<reference evidence="11" key="1">
    <citation type="journal article" date="2019" name="bioRxiv">
        <title>The Genome of the Zebra Mussel, Dreissena polymorpha: A Resource for Invasive Species Research.</title>
        <authorList>
            <person name="McCartney M.A."/>
            <person name="Auch B."/>
            <person name="Kono T."/>
            <person name="Mallez S."/>
            <person name="Zhang Y."/>
            <person name="Obille A."/>
            <person name="Becker A."/>
            <person name="Abrahante J.E."/>
            <person name="Garbe J."/>
            <person name="Badalamenti J.P."/>
            <person name="Herman A."/>
            <person name="Mangelson H."/>
            <person name="Liachko I."/>
            <person name="Sullivan S."/>
            <person name="Sone E.D."/>
            <person name="Koren S."/>
            <person name="Silverstein K.A.T."/>
            <person name="Beckman K.B."/>
            <person name="Gohl D.M."/>
        </authorList>
    </citation>
    <scope>NUCLEOTIDE SEQUENCE</scope>
    <source>
        <strain evidence="11">Duluth1</strain>
        <tissue evidence="11">Whole animal</tissue>
    </source>
</reference>
<feature type="transmembrane region" description="Helical" evidence="9">
    <location>
        <begin position="461"/>
        <end position="479"/>
    </location>
</feature>
<dbReference type="InterPro" id="IPR028082">
    <property type="entry name" value="Peripla_BP_I"/>
</dbReference>
<dbReference type="Proteomes" id="UP000828390">
    <property type="component" value="Unassembled WGS sequence"/>
</dbReference>
<feature type="transmembrane region" description="Helical" evidence="9">
    <location>
        <begin position="657"/>
        <end position="679"/>
    </location>
</feature>
<protein>
    <recommendedName>
        <fullName evidence="10">G-protein coupled receptors family 3 profile domain-containing protein</fullName>
    </recommendedName>
</protein>
<evidence type="ECO:0000256" key="5">
    <source>
        <dbReference type="ARBA" id="ARBA00023136"/>
    </source>
</evidence>
<comment type="subcellular location">
    <subcellularLocation>
        <location evidence="1">Membrane</location>
        <topology evidence="1">Multi-pass membrane protein</topology>
    </subcellularLocation>
</comment>
<feature type="domain" description="G-protein coupled receptors family 3 profile" evidence="10">
    <location>
        <begin position="424"/>
        <end position="689"/>
    </location>
</feature>
<keyword evidence="8" id="KW-0807">Transducer</keyword>
<evidence type="ECO:0000256" key="6">
    <source>
        <dbReference type="ARBA" id="ARBA00023170"/>
    </source>
</evidence>
<dbReference type="PANTHER" id="PTHR10519">
    <property type="entry name" value="GABA-B RECEPTOR"/>
    <property type="match status" value="1"/>
</dbReference>
<dbReference type="Pfam" id="PF00003">
    <property type="entry name" value="7tm_3"/>
    <property type="match status" value="1"/>
</dbReference>
<dbReference type="EMBL" id="JAIWYP010000006">
    <property type="protein sequence ID" value="KAH3804277.1"/>
    <property type="molecule type" value="Genomic_DNA"/>
</dbReference>
<reference evidence="11" key="2">
    <citation type="submission" date="2020-11" db="EMBL/GenBank/DDBJ databases">
        <authorList>
            <person name="McCartney M.A."/>
            <person name="Auch B."/>
            <person name="Kono T."/>
            <person name="Mallez S."/>
            <person name="Becker A."/>
            <person name="Gohl D.M."/>
            <person name="Silverstein K.A.T."/>
            <person name="Koren S."/>
            <person name="Bechman K.B."/>
            <person name="Herman A."/>
            <person name="Abrahante J.E."/>
            <person name="Garbe J."/>
        </authorList>
    </citation>
    <scope>NUCLEOTIDE SEQUENCE</scope>
    <source>
        <strain evidence="11">Duluth1</strain>
        <tissue evidence="11">Whole animal</tissue>
    </source>
</reference>
<dbReference type="PROSITE" id="PS50259">
    <property type="entry name" value="G_PROTEIN_RECEP_F3_4"/>
    <property type="match status" value="1"/>
</dbReference>
<dbReference type="SUPFAM" id="SSF53822">
    <property type="entry name" value="Periplasmic binding protein-like I"/>
    <property type="match status" value="1"/>
</dbReference>
<dbReference type="PANTHER" id="PTHR10519:SF20">
    <property type="entry name" value="G-PROTEIN COUPLED RECEPTOR 156-RELATED"/>
    <property type="match status" value="1"/>
</dbReference>
<evidence type="ECO:0000313" key="11">
    <source>
        <dbReference type="EMBL" id="KAH3804277.1"/>
    </source>
</evidence>
<dbReference type="InterPro" id="IPR017978">
    <property type="entry name" value="GPCR_3_C"/>
</dbReference>
<keyword evidence="7" id="KW-0325">Glycoprotein</keyword>
<evidence type="ECO:0000256" key="8">
    <source>
        <dbReference type="ARBA" id="ARBA00023224"/>
    </source>
</evidence>
<keyword evidence="4" id="KW-0297">G-protein coupled receptor</keyword>
<feature type="transmembrane region" description="Helical" evidence="9">
    <location>
        <begin position="534"/>
        <end position="553"/>
    </location>
</feature>
<gene>
    <name evidence="11" type="ORF">DPMN_132561</name>
</gene>
<dbReference type="CDD" id="cd15047">
    <property type="entry name" value="7tmC_GABA-B-like"/>
    <property type="match status" value="1"/>
</dbReference>
<feature type="transmembrane region" description="Helical" evidence="9">
    <location>
        <begin position="424"/>
        <end position="449"/>
    </location>
</feature>
<evidence type="ECO:0000256" key="9">
    <source>
        <dbReference type="SAM" id="Phobius"/>
    </source>
</evidence>
<evidence type="ECO:0000256" key="3">
    <source>
        <dbReference type="ARBA" id="ARBA00022989"/>
    </source>
</evidence>
<proteinExistence type="predicted"/>
<evidence type="ECO:0000256" key="1">
    <source>
        <dbReference type="ARBA" id="ARBA00004141"/>
    </source>
</evidence>
<sequence>MNEESRLCNITIQKALEDINAFPNLLVVGYQTILFQDRIGYKLDLTYDYVDSECRGEHRSDIINKLRNILHFPYILIGGVCPTITEQFIKVQDFFSSAAQISYLATSANLANRRLFPKLYRLTAPERVGYALVQLLATFNWTRIAIIQEENDNLSMTTSDLMKELNVTKVDVIAGKPITVGSTPVLQQLDVLKSLDARIIVVSASQKTTLEIVCNAYKLGLYGKQFVWIFTEKYSDEFWKVGDVYCTEEERQRAVEGAFFCNTVNNKPFKEKGIANMTYSDLLTDIRHRANVPEFKPFDYAVGKCYDHVWVAALALNCSLSTLWKLGGEFLMDERPNMITDCIDKLDFVGTTGRIRFTDGALNPDAVLQRIQDANTKVVAYFRQDYHPNSRYEWIDGALIWKDKIIPRDSAQTIQKEKFVPMSLYLTMYILAGIGIIFTIACFVFNVFWRKHRIVKMSSPNINSILLVGCLLMYVTIVIKTMATTSKTVCAVRLFCFWIGFATLFGSMFSKTWRVYRIFTNKQMKQKLSLRDKHLLVIIGILVIMETLVLIVWESYSPHHVKEQRLETEDVTTDKGDKVLVFSRVCVSVHSNYFNWTLKIVNGALMALGAFLAWETRQVHIEALNDSKTIGVCLYNVVILSIVGLFLSMTLDDKPIVLNGVTSVCLFVGTLVSETLIFLPKILAFYRKPIATPQTALTNLQSSTTLSITTNRIELGASRSCEKETETDDTTKLD</sequence>
<dbReference type="PRINTS" id="PR01177">
    <property type="entry name" value="GABAB1RECPTR"/>
</dbReference>
<keyword evidence="3 9" id="KW-1133">Transmembrane helix</keyword>
<dbReference type="GO" id="GO:0004965">
    <property type="term" value="F:G protein-coupled GABA receptor activity"/>
    <property type="evidence" value="ECO:0007669"/>
    <property type="project" value="InterPro"/>
</dbReference>
<dbReference type="InterPro" id="IPR001828">
    <property type="entry name" value="ANF_lig-bd_rcpt"/>
</dbReference>
<evidence type="ECO:0000256" key="4">
    <source>
        <dbReference type="ARBA" id="ARBA00023040"/>
    </source>
</evidence>
<dbReference type="PRINTS" id="PR01176">
    <property type="entry name" value="GABABRECEPTR"/>
</dbReference>
<feature type="transmembrane region" description="Helical" evidence="9">
    <location>
        <begin position="633"/>
        <end position="651"/>
    </location>
</feature>
<feature type="transmembrane region" description="Helical" evidence="9">
    <location>
        <begin position="593"/>
        <end position="613"/>
    </location>
</feature>
<evidence type="ECO:0000256" key="2">
    <source>
        <dbReference type="ARBA" id="ARBA00022692"/>
    </source>
</evidence>
<name>A0A9D4JDY7_DREPO</name>
<keyword evidence="12" id="KW-1185">Reference proteome</keyword>
<feature type="transmembrane region" description="Helical" evidence="9">
    <location>
        <begin position="491"/>
        <end position="513"/>
    </location>
</feature>